<dbReference type="SUPFAM" id="SSF143081">
    <property type="entry name" value="BB1717-like"/>
    <property type="match status" value="1"/>
</dbReference>
<evidence type="ECO:0000313" key="9">
    <source>
        <dbReference type="EMBL" id="BCG07074.1"/>
    </source>
</evidence>
<geneLocation type="plasmid" evidence="9">
    <name>pSm10-1</name>
</geneLocation>
<dbReference type="Gene3D" id="3.90.1680.10">
    <property type="entry name" value="SOS response associated peptidase-like"/>
    <property type="match status" value="1"/>
</dbReference>
<dbReference type="GO" id="GO:0006508">
    <property type="term" value="P:proteolysis"/>
    <property type="evidence" value="ECO:0007669"/>
    <property type="project" value="UniProtKB-KW"/>
</dbReference>
<keyword evidence="7" id="KW-0456">Lyase</keyword>
<keyword evidence="2 8" id="KW-0645">Protease</keyword>
<dbReference type="EC" id="3.4.-.-" evidence="8"/>
<gene>
    <name evidence="9" type="primary">yedK</name>
</gene>
<keyword evidence="6" id="KW-0238">DNA-binding</keyword>
<keyword evidence="4 8" id="KW-0378">Hydrolase</keyword>
<evidence type="ECO:0000256" key="1">
    <source>
        <dbReference type="ARBA" id="ARBA00008136"/>
    </source>
</evidence>
<dbReference type="InterPro" id="IPR036590">
    <property type="entry name" value="SRAP-like"/>
</dbReference>
<dbReference type="GO" id="GO:0003697">
    <property type="term" value="F:single-stranded DNA binding"/>
    <property type="evidence" value="ECO:0007669"/>
    <property type="project" value="InterPro"/>
</dbReference>
<keyword evidence="9" id="KW-0614">Plasmid</keyword>
<evidence type="ECO:0000256" key="4">
    <source>
        <dbReference type="ARBA" id="ARBA00022801"/>
    </source>
</evidence>
<dbReference type="GO" id="GO:0016829">
    <property type="term" value="F:lyase activity"/>
    <property type="evidence" value="ECO:0007669"/>
    <property type="project" value="UniProtKB-KW"/>
</dbReference>
<evidence type="ECO:0000256" key="6">
    <source>
        <dbReference type="ARBA" id="ARBA00023125"/>
    </source>
</evidence>
<dbReference type="Pfam" id="PF02586">
    <property type="entry name" value="SRAP"/>
    <property type="match status" value="1"/>
</dbReference>
<evidence type="ECO:0000256" key="2">
    <source>
        <dbReference type="ARBA" id="ARBA00022670"/>
    </source>
</evidence>
<dbReference type="RefSeq" id="WP_188240092.1">
    <property type="nucleotide sequence ID" value="NZ_JACEZV010000014.1"/>
</dbReference>
<keyword evidence="5" id="KW-0190">Covalent protein-DNA linkage</keyword>
<keyword evidence="3" id="KW-0227">DNA damage</keyword>
<organism evidence="9">
    <name type="scientific">Serratia marcescens</name>
    <dbReference type="NCBI Taxonomy" id="615"/>
    <lineage>
        <taxon>Bacteria</taxon>
        <taxon>Pseudomonadati</taxon>
        <taxon>Pseudomonadota</taxon>
        <taxon>Gammaproteobacteria</taxon>
        <taxon>Enterobacterales</taxon>
        <taxon>Yersiniaceae</taxon>
        <taxon>Serratia</taxon>
    </lineage>
</organism>
<dbReference type="EMBL" id="LC545852">
    <property type="protein sequence ID" value="BCG07074.1"/>
    <property type="molecule type" value="Genomic_DNA"/>
</dbReference>
<accession>A0A8X6EN67</accession>
<reference evidence="9" key="1">
    <citation type="journal article" date="2021" name="J Glob Antimicrob Resist">
        <title>Genomic characterization and epidemiology of nosocomial Serratia marcescens isolates resistant to ceftazidime and their plasmids mediating rare blaTEM-61.</title>
        <authorList>
            <person name="Hayashi W."/>
            <person name="Yoshida S."/>
            <person name="Izumi K."/>
            <person name="Koide S."/>
            <person name="Soga E."/>
            <person name="Takizawa S."/>
            <person name="Arakawa Y."/>
            <person name="Nagano Y."/>
            <person name="Nagano N."/>
        </authorList>
    </citation>
    <scope>NUCLEOTIDE SEQUENCE</scope>
    <source>
        <strain evidence="9">Sm10</strain>
    </source>
</reference>
<comment type="similarity">
    <text evidence="1 8">Belongs to the SOS response-associated peptidase family.</text>
</comment>
<name>A0A8X6EN67_SERMA</name>
<evidence type="ECO:0000256" key="8">
    <source>
        <dbReference type="RuleBase" id="RU364100"/>
    </source>
</evidence>
<evidence type="ECO:0000256" key="3">
    <source>
        <dbReference type="ARBA" id="ARBA00022763"/>
    </source>
</evidence>
<evidence type="ECO:0000256" key="5">
    <source>
        <dbReference type="ARBA" id="ARBA00023124"/>
    </source>
</evidence>
<dbReference type="PANTHER" id="PTHR13604:SF0">
    <property type="entry name" value="ABASIC SITE PROCESSING PROTEIN HMCES"/>
    <property type="match status" value="1"/>
</dbReference>
<proteinExistence type="inferred from homology"/>
<dbReference type="GO" id="GO:0106300">
    <property type="term" value="P:protein-DNA covalent cross-linking repair"/>
    <property type="evidence" value="ECO:0007669"/>
    <property type="project" value="InterPro"/>
</dbReference>
<dbReference type="AlphaFoldDB" id="A0A8X6EN67"/>
<dbReference type="GO" id="GO:0008233">
    <property type="term" value="F:peptidase activity"/>
    <property type="evidence" value="ECO:0007669"/>
    <property type="project" value="UniProtKB-KW"/>
</dbReference>
<dbReference type="InterPro" id="IPR003738">
    <property type="entry name" value="SRAP"/>
</dbReference>
<dbReference type="PANTHER" id="PTHR13604">
    <property type="entry name" value="DC12-RELATED"/>
    <property type="match status" value="1"/>
</dbReference>
<sequence>MCGRFAQFHSRDEFLAALAPDTPVSTAGDWHARYNVAPGTPVPVFHHHDGQLQLTPVNWGYAPAWWREQGKPPLINARVETAEHSRMFSPLWKHGRALVPASGWYEWKKSPDNPRLKQPYFIRGADRQPLFFAALYAADSDSGGSVVIITAASHAGLADIHDRRPLALPPAAARDWLDTRLVPPSGHMQADVYSLQAEDFTWQPVSPAVGAVRNDNPSLILAIEAPTV</sequence>
<protein>
    <recommendedName>
        <fullName evidence="8">Abasic site processing protein</fullName>
        <ecNumber evidence="8">3.4.-.-</ecNumber>
    </recommendedName>
</protein>
<evidence type="ECO:0000256" key="7">
    <source>
        <dbReference type="ARBA" id="ARBA00023239"/>
    </source>
</evidence>